<reference evidence="4 5" key="1">
    <citation type="submission" date="2016-01" db="EMBL/GenBank/DDBJ databases">
        <title>Complete genome sequence of strain Lentibacillus amyloliquefaciens LAM0015T isolated from saline sediment.</title>
        <authorList>
            <person name="Wang J.-L."/>
            <person name="He M.-X."/>
        </authorList>
    </citation>
    <scope>NUCLEOTIDE SEQUENCE [LARGE SCALE GENOMIC DNA]</scope>
    <source>
        <strain evidence="4 5">LAM0015</strain>
    </source>
</reference>
<keyword evidence="2" id="KW-0804">Transcription</keyword>
<evidence type="ECO:0000259" key="3">
    <source>
        <dbReference type="PROSITE" id="PS51000"/>
    </source>
</evidence>
<accession>A0A0U4FAC3</accession>
<name>A0A0U4FAC3_9BACI</name>
<organism evidence="4 5">
    <name type="scientific">Lentibacillus amyloliquefaciens</name>
    <dbReference type="NCBI Taxonomy" id="1472767"/>
    <lineage>
        <taxon>Bacteria</taxon>
        <taxon>Bacillati</taxon>
        <taxon>Bacillota</taxon>
        <taxon>Bacilli</taxon>
        <taxon>Bacillales</taxon>
        <taxon>Bacillaceae</taxon>
        <taxon>Lentibacillus</taxon>
    </lineage>
</organism>
<evidence type="ECO:0000313" key="5">
    <source>
        <dbReference type="Proteomes" id="UP000050331"/>
    </source>
</evidence>
<dbReference type="InterPro" id="IPR001034">
    <property type="entry name" value="DeoR_HTH"/>
</dbReference>
<dbReference type="Pfam" id="PF08220">
    <property type="entry name" value="HTH_DeoR"/>
    <property type="match status" value="1"/>
</dbReference>
<protein>
    <submittedName>
        <fullName evidence="4">Alkaline phosphatase</fullName>
    </submittedName>
</protein>
<dbReference type="GO" id="GO:0003700">
    <property type="term" value="F:DNA-binding transcription factor activity"/>
    <property type="evidence" value="ECO:0007669"/>
    <property type="project" value="InterPro"/>
</dbReference>
<feature type="domain" description="HTH deoR-type" evidence="3">
    <location>
        <begin position="1"/>
        <end position="56"/>
    </location>
</feature>
<keyword evidence="5" id="KW-1185">Reference proteome</keyword>
<dbReference type="InterPro" id="IPR036390">
    <property type="entry name" value="WH_DNA-bd_sf"/>
</dbReference>
<evidence type="ECO:0000256" key="2">
    <source>
        <dbReference type="ARBA" id="ARBA00023163"/>
    </source>
</evidence>
<dbReference type="STRING" id="1472767.AOX59_07245"/>
<dbReference type="AlphaFoldDB" id="A0A0U4FAC3"/>
<evidence type="ECO:0000256" key="1">
    <source>
        <dbReference type="ARBA" id="ARBA00023015"/>
    </source>
</evidence>
<gene>
    <name evidence="4" type="ORF">AOX59_07245</name>
</gene>
<dbReference type="EMBL" id="CP013862">
    <property type="protein sequence ID" value="ALX50566.1"/>
    <property type="molecule type" value="Genomic_DNA"/>
</dbReference>
<sequence>MITRVKAVYLYIREKGTVSTREIADEFGTTDRTIQRDLTILTHNGLVKSPIRGKWKTTAKPVKISS</sequence>
<proteinExistence type="predicted"/>
<dbReference type="PROSITE" id="PS51000">
    <property type="entry name" value="HTH_DEOR_2"/>
    <property type="match status" value="1"/>
</dbReference>
<dbReference type="Gene3D" id="1.10.10.10">
    <property type="entry name" value="Winged helix-like DNA-binding domain superfamily/Winged helix DNA-binding domain"/>
    <property type="match status" value="1"/>
</dbReference>
<evidence type="ECO:0000313" key="4">
    <source>
        <dbReference type="EMBL" id="ALX50566.1"/>
    </source>
</evidence>
<dbReference type="KEGG" id="lao:AOX59_07245"/>
<dbReference type="Proteomes" id="UP000050331">
    <property type="component" value="Chromosome"/>
</dbReference>
<dbReference type="SMART" id="SM00420">
    <property type="entry name" value="HTH_DEOR"/>
    <property type="match status" value="1"/>
</dbReference>
<dbReference type="InterPro" id="IPR036388">
    <property type="entry name" value="WH-like_DNA-bd_sf"/>
</dbReference>
<dbReference type="SUPFAM" id="SSF46785">
    <property type="entry name" value="Winged helix' DNA-binding domain"/>
    <property type="match status" value="1"/>
</dbReference>
<keyword evidence="1" id="KW-0805">Transcription regulation</keyword>